<dbReference type="RefSeq" id="WP_212513692.1">
    <property type="nucleotide sequence ID" value="NZ_CAWQDX010000054.1"/>
</dbReference>
<evidence type="ECO:0000313" key="1">
    <source>
        <dbReference type="EMBL" id="MBR7629693.1"/>
    </source>
</evidence>
<comment type="caution">
    <text evidence="1">The sequence shown here is derived from an EMBL/GenBank/DDBJ whole genome shotgun (WGS) entry which is preliminary data.</text>
</comment>
<proteinExistence type="predicted"/>
<gene>
    <name evidence="1" type="ORF">KAT72_11825</name>
</gene>
<sequence length="66" mass="7125">MASNASLLLVCLLNQETSSSFDNQASAVWTNPHLASMASNASLLLVNLLNQETSSSFDNQALRRLD</sequence>
<dbReference type="EMBL" id="JAGRZL010000031">
    <property type="protein sequence ID" value="MBR7629693.1"/>
    <property type="molecule type" value="Genomic_DNA"/>
</dbReference>
<organism evidence="1 2">
    <name type="scientific">Aeromonas popoffii</name>
    <dbReference type="NCBI Taxonomy" id="70856"/>
    <lineage>
        <taxon>Bacteria</taxon>
        <taxon>Pseudomonadati</taxon>
        <taxon>Pseudomonadota</taxon>
        <taxon>Gammaproteobacteria</taxon>
        <taxon>Aeromonadales</taxon>
        <taxon>Aeromonadaceae</taxon>
        <taxon>Aeromonas</taxon>
    </lineage>
</organism>
<dbReference type="Proteomes" id="UP000675653">
    <property type="component" value="Unassembled WGS sequence"/>
</dbReference>
<reference evidence="1 2" key="1">
    <citation type="submission" date="2021-04" db="EMBL/GenBank/DDBJ databases">
        <title>Draft Genome of Aeromonas popoffii ID682, isolated from a natural water source in Idaho.</title>
        <authorList>
            <person name="Testerman T."/>
            <person name="Graf J."/>
        </authorList>
    </citation>
    <scope>NUCLEOTIDE SEQUENCE [LARGE SCALE GENOMIC DNA]</scope>
    <source>
        <strain evidence="1 2">ID682</strain>
    </source>
</reference>
<evidence type="ECO:0000313" key="2">
    <source>
        <dbReference type="Proteomes" id="UP000675653"/>
    </source>
</evidence>
<protein>
    <submittedName>
        <fullName evidence="1">Uncharacterized protein</fullName>
    </submittedName>
</protein>
<accession>A0ABS5GRF1</accession>
<keyword evidence="2" id="KW-1185">Reference proteome</keyword>
<name>A0ABS5GRF1_9GAMM</name>